<sequence length="147" mass="17011">MKITWRRCRTYEEAKDHCRVIYLHEWDDKPFYWGKAHNSFFGGHSRQIGDLRASGRYNAGYRHWIEGCQRHGAKLYVGRLSELALANINDVENWLIHTYGHEMSTRVRTPDVALCVEHLGEVPASISRARANLQVQSTPNDAAECNR</sequence>
<protein>
    <submittedName>
        <fullName evidence="1">Uncharacterized protein</fullName>
    </submittedName>
</protein>
<reference evidence="1 2" key="1">
    <citation type="journal article" date="2008" name="BMC Genomics">
        <title>The missing link: Bordetella petrii is endowed with both the metabolic versatility of environmental bacteria and virulence traits of pathogenic Bordetellae.</title>
        <authorList>
            <person name="Gross R."/>
            <person name="Guzman C.A."/>
            <person name="Sebaihia M."/>
            <person name="Martins Dos Santos V.A."/>
            <person name="Pieper D.H."/>
            <person name="Koebnik R."/>
            <person name="Lechner M."/>
            <person name="Bartels D."/>
            <person name="Buhrmester J."/>
            <person name="Choudhuri J.V."/>
            <person name="Ebensen T."/>
            <person name="Gaigalat L."/>
            <person name="Herrmann S."/>
            <person name="Khachane A.N."/>
            <person name="Larisch C."/>
            <person name="Link S."/>
            <person name="Linke B."/>
            <person name="Meyer F."/>
            <person name="Mormann S."/>
            <person name="Nakunst D."/>
            <person name="Rueckert C."/>
            <person name="Schneiker-Bekel S."/>
            <person name="Schulze K."/>
            <person name="Vorhoelter F.J."/>
            <person name="Yevsa T."/>
            <person name="Engle J.T."/>
            <person name="Goldman W.E."/>
            <person name="Puehler A."/>
            <person name="Goebel U.B."/>
            <person name="Goesmann A."/>
            <person name="Bloecker H."/>
            <person name="Kaiser O."/>
            <person name="Martinez-Arias R."/>
        </authorList>
    </citation>
    <scope>NUCLEOTIDE SEQUENCE [LARGE SCALE GENOMIC DNA]</scope>
    <source>
        <strain evidence="2">ATCC BAA-461 / DSM 12804 / CCUG 43448 / CIP 107267 / Se-1111R</strain>
    </source>
</reference>
<dbReference type="EMBL" id="AM902716">
    <property type="protein sequence ID" value="CAP44852.1"/>
    <property type="molecule type" value="Genomic_DNA"/>
</dbReference>
<dbReference type="AlphaFoldDB" id="A9IDJ7"/>
<dbReference type="KEGG" id="bpt:Bpet4501"/>
<organism evidence="1 2">
    <name type="scientific">Bordetella petrii (strain ATCC BAA-461 / DSM 12804 / CCUG 43448 / CIP 107267 / Se-1111R)</name>
    <dbReference type="NCBI Taxonomy" id="340100"/>
    <lineage>
        <taxon>Bacteria</taxon>
        <taxon>Pseudomonadati</taxon>
        <taxon>Pseudomonadota</taxon>
        <taxon>Betaproteobacteria</taxon>
        <taxon>Burkholderiales</taxon>
        <taxon>Alcaligenaceae</taxon>
        <taxon>Bordetella</taxon>
    </lineage>
</organism>
<evidence type="ECO:0000313" key="2">
    <source>
        <dbReference type="Proteomes" id="UP000001225"/>
    </source>
</evidence>
<evidence type="ECO:0000313" key="1">
    <source>
        <dbReference type="EMBL" id="CAP44852.1"/>
    </source>
</evidence>
<keyword evidence="2" id="KW-1185">Reference proteome</keyword>
<accession>A9IDJ7</accession>
<name>A9IDJ7_BORPD</name>
<dbReference type="Proteomes" id="UP000001225">
    <property type="component" value="Chromosome"/>
</dbReference>
<proteinExistence type="predicted"/>
<gene>
    <name evidence="1" type="ordered locus">Bpet4501</name>
</gene>